<keyword evidence="3" id="KW-1185">Reference proteome</keyword>
<organism evidence="2 3">
    <name type="scientific">Geosporobacter ferrireducens</name>
    <dbReference type="NCBI Taxonomy" id="1424294"/>
    <lineage>
        <taxon>Bacteria</taxon>
        <taxon>Bacillati</taxon>
        <taxon>Bacillota</taxon>
        <taxon>Clostridia</taxon>
        <taxon>Peptostreptococcales</taxon>
        <taxon>Thermotaleaceae</taxon>
        <taxon>Geosporobacter</taxon>
    </lineage>
</organism>
<protein>
    <recommendedName>
        <fullName evidence="1">DZANK-type domain-containing protein</fullName>
    </recommendedName>
</protein>
<sequence length="88" mass="10645">MEKQQKMQKSFLPNVCTNCGEMLQEDWSFCPFCNKKVEKKACKFCEMELRASWSYCPYCSKNQNETDKHKYEYGNEWLREILNNNNDH</sequence>
<accession>A0A1D8GE14</accession>
<dbReference type="Proteomes" id="UP000095743">
    <property type="component" value="Chromosome"/>
</dbReference>
<dbReference type="InterPro" id="IPR025874">
    <property type="entry name" value="DZR"/>
</dbReference>
<evidence type="ECO:0000313" key="3">
    <source>
        <dbReference type="Proteomes" id="UP000095743"/>
    </source>
</evidence>
<dbReference type="Pfam" id="PF12773">
    <property type="entry name" value="DZR"/>
    <property type="match status" value="1"/>
</dbReference>
<dbReference type="AlphaFoldDB" id="A0A1D8GE14"/>
<dbReference type="STRING" id="1424294.Gferi_06010"/>
<dbReference type="EMBL" id="CP017269">
    <property type="protein sequence ID" value="AOT69154.1"/>
    <property type="molecule type" value="Genomic_DNA"/>
</dbReference>
<reference evidence="2 3" key="1">
    <citation type="submission" date="2016-09" db="EMBL/GenBank/DDBJ databases">
        <title>Genomic analysis reveals versatility of anaerobic energy metabolism of Geosporobacter ferrireducens IRF9 of phylum Firmicutes.</title>
        <authorList>
            <person name="Kim S.-J."/>
        </authorList>
    </citation>
    <scope>NUCLEOTIDE SEQUENCE [LARGE SCALE GENOMIC DNA]</scope>
    <source>
        <strain evidence="2 3">IRF9</strain>
    </source>
</reference>
<evidence type="ECO:0000313" key="2">
    <source>
        <dbReference type="EMBL" id="AOT69154.1"/>
    </source>
</evidence>
<name>A0A1D8GE14_9FIRM</name>
<dbReference type="OrthoDB" id="122883at2"/>
<gene>
    <name evidence="2" type="ORF">Gferi_06010</name>
</gene>
<evidence type="ECO:0000259" key="1">
    <source>
        <dbReference type="Pfam" id="PF12773"/>
    </source>
</evidence>
<proteinExistence type="predicted"/>
<dbReference type="KEGG" id="gfe:Gferi_06010"/>
<dbReference type="RefSeq" id="WP_069974720.1">
    <property type="nucleotide sequence ID" value="NZ_CP017269.1"/>
</dbReference>
<feature type="domain" description="DZANK-type" evidence="1">
    <location>
        <begin position="16"/>
        <end position="59"/>
    </location>
</feature>